<protein>
    <submittedName>
        <fullName evidence="3">Cyclophilin</fullName>
    </submittedName>
</protein>
<keyword evidence="4" id="KW-1185">Reference proteome</keyword>
<dbReference type="PROSITE" id="PS50072">
    <property type="entry name" value="CSA_PPIASE_2"/>
    <property type="match status" value="1"/>
</dbReference>
<evidence type="ECO:0000313" key="4">
    <source>
        <dbReference type="Proteomes" id="UP000192257"/>
    </source>
</evidence>
<dbReference type="Proteomes" id="UP000192257">
    <property type="component" value="Unassembled WGS sequence"/>
</dbReference>
<dbReference type="Gene3D" id="2.40.100.10">
    <property type="entry name" value="Cyclophilin-like"/>
    <property type="match status" value="1"/>
</dbReference>
<comment type="caution">
    <text evidence="3">The sequence shown here is derived from an EMBL/GenBank/DDBJ whole genome shotgun (WGS) entry which is preliminary data.</text>
</comment>
<dbReference type="PANTHER" id="PTHR11071:SF527">
    <property type="entry name" value="PEPTIDYL-PROLYL CIS-TRANS ISOMERASE"/>
    <property type="match status" value="1"/>
</dbReference>
<dbReference type="VEuPathDB" id="TriTrypDB:TM35_000101580"/>
<feature type="compositionally biased region" description="Low complexity" evidence="1">
    <location>
        <begin position="301"/>
        <end position="317"/>
    </location>
</feature>
<dbReference type="OrthoDB" id="271386at2759"/>
<dbReference type="GO" id="GO:0005634">
    <property type="term" value="C:nucleus"/>
    <property type="evidence" value="ECO:0007669"/>
    <property type="project" value="TreeGrafter"/>
</dbReference>
<dbReference type="STRING" id="67003.A0A1X0P0F8"/>
<organism evidence="3 4">
    <name type="scientific">Trypanosoma theileri</name>
    <dbReference type="NCBI Taxonomy" id="67003"/>
    <lineage>
        <taxon>Eukaryota</taxon>
        <taxon>Discoba</taxon>
        <taxon>Euglenozoa</taxon>
        <taxon>Kinetoplastea</taxon>
        <taxon>Metakinetoplastina</taxon>
        <taxon>Trypanosomatida</taxon>
        <taxon>Trypanosomatidae</taxon>
        <taxon>Trypanosoma</taxon>
    </lineage>
</organism>
<dbReference type="Pfam" id="PF00160">
    <property type="entry name" value="Pro_isomerase"/>
    <property type="match status" value="1"/>
</dbReference>
<dbReference type="AlphaFoldDB" id="A0A1X0P0F8"/>
<dbReference type="PRINTS" id="PR00153">
    <property type="entry name" value="CSAPPISMRASE"/>
</dbReference>
<feature type="compositionally biased region" description="Basic and acidic residues" evidence="1">
    <location>
        <begin position="255"/>
        <end position="286"/>
    </location>
</feature>
<dbReference type="InterPro" id="IPR029000">
    <property type="entry name" value="Cyclophilin-like_dom_sf"/>
</dbReference>
<evidence type="ECO:0000313" key="3">
    <source>
        <dbReference type="EMBL" id="ORC89890.1"/>
    </source>
</evidence>
<gene>
    <name evidence="3" type="ORF">TM35_000101580</name>
</gene>
<feature type="compositionally biased region" description="Basic and acidic residues" evidence="1">
    <location>
        <begin position="328"/>
        <end position="342"/>
    </location>
</feature>
<evidence type="ECO:0000259" key="2">
    <source>
        <dbReference type="PROSITE" id="PS50072"/>
    </source>
</evidence>
<feature type="domain" description="PPIase cyclophilin-type" evidence="2">
    <location>
        <begin position="78"/>
        <end position="241"/>
    </location>
</feature>
<dbReference type="EMBL" id="NBCO01000010">
    <property type="protein sequence ID" value="ORC89890.1"/>
    <property type="molecule type" value="Genomic_DNA"/>
</dbReference>
<dbReference type="RefSeq" id="XP_028883956.1">
    <property type="nucleotide sequence ID" value="XM_029024649.1"/>
</dbReference>
<dbReference type="GO" id="GO:0003755">
    <property type="term" value="F:peptidyl-prolyl cis-trans isomerase activity"/>
    <property type="evidence" value="ECO:0007669"/>
    <property type="project" value="InterPro"/>
</dbReference>
<dbReference type="GO" id="GO:0097014">
    <property type="term" value="C:ciliary plasm"/>
    <property type="evidence" value="ECO:0007669"/>
    <property type="project" value="TreeGrafter"/>
</dbReference>
<dbReference type="GeneID" id="39984429"/>
<reference evidence="3 4" key="1">
    <citation type="submission" date="2017-03" db="EMBL/GenBank/DDBJ databases">
        <title>An alternative strategy for trypanosome survival in the mammalian bloodstream revealed through genome and transcriptome analysis of the ubiquitous bovine parasite Trypanosoma (Megatrypanum) theileri.</title>
        <authorList>
            <person name="Kelly S."/>
            <person name="Ivens A."/>
            <person name="Mott A."/>
            <person name="O'Neill E."/>
            <person name="Emms D."/>
            <person name="Macleod O."/>
            <person name="Voorheis P."/>
            <person name="Matthews J."/>
            <person name="Matthews K."/>
            <person name="Carrington M."/>
        </authorList>
    </citation>
    <scope>NUCLEOTIDE SEQUENCE [LARGE SCALE GENOMIC DNA]</scope>
    <source>
        <strain evidence="3">Edinburgh</strain>
    </source>
</reference>
<feature type="compositionally biased region" description="Polar residues" evidence="1">
    <location>
        <begin position="318"/>
        <end position="327"/>
    </location>
</feature>
<accession>A0A1X0P0F8</accession>
<dbReference type="GO" id="GO:0016018">
    <property type="term" value="F:cyclosporin A binding"/>
    <property type="evidence" value="ECO:0007669"/>
    <property type="project" value="TreeGrafter"/>
</dbReference>
<dbReference type="InterPro" id="IPR002130">
    <property type="entry name" value="Cyclophilin-type_PPIase_dom"/>
</dbReference>
<dbReference type="SUPFAM" id="SSF50891">
    <property type="entry name" value="Cyclophilin-like"/>
    <property type="match status" value="1"/>
</dbReference>
<dbReference type="PANTHER" id="PTHR11071">
    <property type="entry name" value="PEPTIDYL-PROLYL CIS-TRANS ISOMERASE"/>
    <property type="match status" value="1"/>
</dbReference>
<name>A0A1X0P0F8_9TRYP</name>
<proteinExistence type="predicted"/>
<feature type="region of interest" description="Disordered" evidence="1">
    <location>
        <begin position="246"/>
        <end position="342"/>
    </location>
</feature>
<dbReference type="GO" id="GO:0006457">
    <property type="term" value="P:protein folding"/>
    <property type="evidence" value="ECO:0007669"/>
    <property type="project" value="TreeGrafter"/>
</dbReference>
<evidence type="ECO:0000256" key="1">
    <source>
        <dbReference type="SAM" id="MobiDB-lite"/>
    </source>
</evidence>
<sequence length="342" mass="37793">MQLTASTRLGCTLTPGTSDSGSRYASHMQRREHTTCWMELACFNNFPSVPSLSGSMLQNQGDLLASTRGAGEPVCVIRVEFELFDDEAPKTCANFRNLCSGCSTSRQGQTYLYQGLTPCYRGTYFHKIIPQFCAQGGDLTMRVDKGANHFSSFGRGWFADENKRRRINEVGLLLMANNGPNSNGSQFFITTSATEERALNGRHVCFGRVVRGLEDFMREVAPYGDANGYPSRFVVVLECGVGPLPETLPTAESWVETKRREEKEEGEEVREKEEGEKKEKEEDEKSLSGALKAAPRENEEAATAATAAVSSSTTTTSKETQMGQMSLRSDKKDLHVSFKEGH</sequence>